<accession>A0A090T9U4</accession>
<protein>
    <submittedName>
        <fullName evidence="2">Oxidoreductase</fullName>
    </submittedName>
</protein>
<dbReference type="AlphaFoldDB" id="A0A090T9U4"/>
<dbReference type="InterPro" id="IPR051317">
    <property type="entry name" value="Gfo/Idh/MocA_oxidoreduct"/>
</dbReference>
<feature type="domain" description="Gfo/Idh/MocA-like oxidoreductase N-terminal" evidence="1">
    <location>
        <begin position="8"/>
        <end position="73"/>
    </location>
</feature>
<evidence type="ECO:0000313" key="3">
    <source>
        <dbReference type="Proteomes" id="UP000029224"/>
    </source>
</evidence>
<dbReference type="Gene3D" id="3.30.360.10">
    <property type="entry name" value="Dihydrodipicolinate Reductase, domain 2"/>
    <property type="match status" value="1"/>
</dbReference>
<gene>
    <name evidence="2" type="ORF">JCM19240_4938</name>
</gene>
<reference evidence="2 3" key="2">
    <citation type="submission" date="2014-09" db="EMBL/GenBank/DDBJ databases">
        <authorList>
            <consortium name="NBRP consortium"/>
            <person name="Sawabe T."/>
            <person name="Meirelles P."/>
            <person name="Nakanishi M."/>
            <person name="Sayaka M."/>
            <person name="Hattori M."/>
            <person name="Ohkuma M."/>
        </authorList>
    </citation>
    <scope>NUCLEOTIDE SEQUENCE [LARGE SCALE GENOMIC DNA]</scope>
    <source>
        <strain evidence="2 3">JCM 19240</strain>
    </source>
</reference>
<evidence type="ECO:0000259" key="1">
    <source>
        <dbReference type="Pfam" id="PF01408"/>
    </source>
</evidence>
<dbReference type="Pfam" id="PF01408">
    <property type="entry name" value="GFO_IDH_MocA"/>
    <property type="match status" value="1"/>
</dbReference>
<dbReference type="GO" id="GO:0000166">
    <property type="term" value="F:nucleotide binding"/>
    <property type="evidence" value="ECO:0007669"/>
    <property type="project" value="InterPro"/>
</dbReference>
<dbReference type="Proteomes" id="UP000029224">
    <property type="component" value="Unassembled WGS sequence"/>
</dbReference>
<dbReference type="SUPFAM" id="SSF51735">
    <property type="entry name" value="NAD(P)-binding Rossmann-fold domains"/>
    <property type="match status" value="1"/>
</dbReference>
<comment type="caution">
    <text evidence="2">The sequence shown here is derived from an EMBL/GenBank/DDBJ whole genome shotgun (WGS) entry which is preliminary data.</text>
</comment>
<proteinExistence type="predicted"/>
<reference evidence="2 3" key="1">
    <citation type="submission" date="2014-09" db="EMBL/GenBank/DDBJ databases">
        <title>Vibrio maritimus JCM 19240. (C210) whole genome shotgun sequence.</title>
        <authorList>
            <person name="Sawabe T."/>
            <person name="Meirelles P."/>
            <person name="Nakanishi M."/>
            <person name="Sayaka M."/>
            <person name="Hattori M."/>
            <person name="Ohkuma M."/>
        </authorList>
    </citation>
    <scope>NUCLEOTIDE SEQUENCE [LARGE SCALE GENOMIC DNA]</scope>
    <source>
        <strain evidence="2 3">JCM 19240</strain>
    </source>
</reference>
<dbReference type="SUPFAM" id="SSF55347">
    <property type="entry name" value="Glyceraldehyde-3-phosphate dehydrogenase-like, C-terminal domain"/>
    <property type="match status" value="1"/>
</dbReference>
<evidence type="ECO:0000313" key="2">
    <source>
        <dbReference type="EMBL" id="GAL36003.1"/>
    </source>
</evidence>
<keyword evidence="3" id="KW-1185">Reference proteome</keyword>
<sequence length="255" mass="29746">MSDTTTRYQAILNFQPDAVMIHAATSIHPEIARYFLEHGIATFVDKPLADSYQECEALYQLAEKKQVPLYIGFNRRHLPLIQEHSLSDMASLRSLRWEKHRYALPGEAKTFLFDDFIHPLDSINIHGDIDFEDIDIHYQKDEGKLARIDIKWQQHGAIFEASMNRQFGMTQEVISSCHQDRAYRFDSFVSGECYRDNLTTQIQLKDWTPMLASKGFHSMFEQWKQVVTTGKMDTKLIERNLSSHRIAQKLLDFIT</sequence>
<dbReference type="InterPro" id="IPR036291">
    <property type="entry name" value="NAD(P)-bd_dom_sf"/>
</dbReference>
<dbReference type="PANTHER" id="PTHR43708">
    <property type="entry name" value="CONSERVED EXPRESSED OXIDOREDUCTASE (EUROFUNG)"/>
    <property type="match status" value="1"/>
</dbReference>
<dbReference type="InterPro" id="IPR000683">
    <property type="entry name" value="Gfo/Idh/MocA-like_OxRdtase_N"/>
</dbReference>
<name>A0A090T9U4_9VIBR</name>
<organism evidence="2 3">
    <name type="scientific">Vibrio maritimus</name>
    <dbReference type="NCBI Taxonomy" id="990268"/>
    <lineage>
        <taxon>Bacteria</taxon>
        <taxon>Pseudomonadati</taxon>
        <taxon>Pseudomonadota</taxon>
        <taxon>Gammaproteobacteria</taxon>
        <taxon>Vibrionales</taxon>
        <taxon>Vibrionaceae</taxon>
        <taxon>Vibrio</taxon>
    </lineage>
</organism>
<dbReference type="EMBL" id="BBMT01000008">
    <property type="protein sequence ID" value="GAL36003.1"/>
    <property type="molecule type" value="Genomic_DNA"/>
</dbReference>
<dbReference type="Gene3D" id="3.40.50.720">
    <property type="entry name" value="NAD(P)-binding Rossmann-like Domain"/>
    <property type="match status" value="1"/>
</dbReference>
<dbReference type="PANTHER" id="PTHR43708:SF4">
    <property type="entry name" value="OXIDOREDUCTASE YCEM-RELATED"/>
    <property type="match status" value="1"/>
</dbReference>